<keyword evidence="2" id="KW-1185">Reference proteome</keyword>
<sequence length="130" mass="13749">MPIGRDRRSPQSSNLLRLRTIANQHVASGVFWSMKVGHTPRTRVRGSSLENNVCQHAAPRSPLGGVAPNVVCALRGVALAPGALVCGPAASLSGIPWSSPFRFHSFSTGAARVPHGRRVAASYAMRRGSV</sequence>
<accession>A0A4C1TLL2</accession>
<proteinExistence type="predicted"/>
<evidence type="ECO:0000313" key="1">
    <source>
        <dbReference type="EMBL" id="GBP14945.1"/>
    </source>
</evidence>
<dbReference type="Proteomes" id="UP000299102">
    <property type="component" value="Unassembled WGS sequence"/>
</dbReference>
<comment type="caution">
    <text evidence="1">The sequence shown here is derived from an EMBL/GenBank/DDBJ whole genome shotgun (WGS) entry which is preliminary data.</text>
</comment>
<organism evidence="1 2">
    <name type="scientific">Eumeta variegata</name>
    <name type="common">Bagworm moth</name>
    <name type="synonym">Eumeta japonica</name>
    <dbReference type="NCBI Taxonomy" id="151549"/>
    <lineage>
        <taxon>Eukaryota</taxon>
        <taxon>Metazoa</taxon>
        <taxon>Ecdysozoa</taxon>
        <taxon>Arthropoda</taxon>
        <taxon>Hexapoda</taxon>
        <taxon>Insecta</taxon>
        <taxon>Pterygota</taxon>
        <taxon>Neoptera</taxon>
        <taxon>Endopterygota</taxon>
        <taxon>Lepidoptera</taxon>
        <taxon>Glossata</taxon>
        <taxon>Ditrysia</taxon>
        <taxon>Tineoidea</taxon>
        <taxon>Psychidae</taxon>
        <taxon>Oiketicinae</taxon>
        <taxon>Eumeta</taxon>
    </lineage>
</organism>
<gene>
    <name evidence="1" type="ORF">EVAR_6596_1</name>
</gene>
<protein>
    <submittedName>
        <fullName evidence="1">Uncharacterized protein</fullName>
    </submittedName>
</protein>
<evidence type="ECO:0000313" key="2">
    <source>
        <dbReference type="Proteomes" id="UP000299102"/>
    </source>
</evidence>
<dbReference type="EMBL" id="BGZK01000068">
    <property type="protein sequence ID" value="GBP14945.1"/>
    <property type="molecule type" value="Genomic_DNA"/>
</dbReference>
<dbReference type="AlphaFoldDB" id="A0A4C1TLL2"/>
<name>A0A4C1TLL2_EUMVA</name>
<reference evidence="1 2" key="1">
    <citation type="journal article" date="2019" name="Commun. Biol.">
        <title>The bagworm genome reveals a unique fibroin gene that provides high tensile strength.</title>
        <authorList>
            <person name="Kono N."/>
            <person name="Nakamura H."/>
            <person name="Ohtoshi R."/>
            <person name="Tomita M."/>
            <person name="Numata K."/>
            <person name="Arakawa K."/>
        </authorList>
    </citation>
    <scope>NUCLEOTIDE SEQUENCE [LARGE SCALE GENOMIC DNA]</scope>
</reference>